<organism evidence="1 2">
    <name type="scientific">Tsukamurella paurometabola</name>
    <name type="common">Corynebacterium paurometabolum</name>
    <dbReference type="NCBI Taxonomy" id="2061"/>
    <lineage>
        <taxon>Bacteria</taxon>
        <taxon>Bacillati</taxon>
        <taxon>Actinomycetota</taxon>
        <taxon>Actinomycetes</taxon>
        <taxon>Mycobacteriales</taxon>
        <taxon>Tsukamurellaceae</taxon>
        <taxon>Tsukamurella</taxon>
    </lineage>
</organism>
<dbReference type="Proteomes" id="UP000271626">
    <property type="component" value="Chromosome"/>
</dbReference>
<sequence>MLDHYDVRSGEFNLGIRPPAGRRTARGVWRVIKAVLNSAAELDVYVCAARHGARGERWASS</sequence>
<evidence type="ECO:0000313" key="2">
    <source>
        <dbReference type="Proteomes" id="UP000271626"/>
    </source>
</evidence>
<dbReference type="RefSeq" id="WP_126197055.1">
    <property type="nucleotide sequence ID" value="NZ_CP085954.1"/>
</dbReference>
<evidence type="ECO:0000313" key="1">
    <source>
        <dbReference type="EMBL" id="VDR40020.1"/>
    </source>
</evidence>
<proteinExistence type="predicted"/>
<dbReference type="EMBL" id="LR131273">
    <property type="protein sequence ID" value="VDR40020.1"/>
    <property type="molecule type" value="Genomic_DNA"/>
</dbReference>
<accession>A0A3P8MC11</accession>
<reference evidence="1 2" key="1">
    <citation type="submission" date="2018-12" db="EMBL/GenBank/DDBJ databases">
        <authorList>
            <consortium name="Pathogen Informatics"/>
        </authorList>
    </citation>
    <scope>NUCLEOTIDE SEQUENCE [LARGE SCALE GENOMIC DNA]</scope>
    <source>
        <strain evidence="1 2">NCTC10741</strain>
    </source>
</reference>
<protein>
    <submittedName>
        <fullName evidence="1">Uncharacterized protein</fullName>
    </submittedName>
</protein>
<gene>
    <name evidence="1" type="ORF">NCTC10741_03171</name>
</gene>
<dbReference type="AlphaFoldDB" id="A0A3P8MC11"/>
<dbReference type="OrthoDB" id="4774201at2"/>
<name>A0A3P8MC11_TSUPA</name>